<evidence type="ECO:0000313" key="2">
    <source>
        <dbReference type="Proteomes" id="UP000596742"/>
    </source>
</evidence>
<organism evidence="1 2">
    <name type="scientific">Mytilus galloprovincialis</name>
    <name type="common">Mediterranean mussel</name>
    <dbReference type="NCBI Taxonomy" id="29158"/>
    <lineage>
        <taxon>Eukaryota</taxon>
        <taxon>Metazoa</taxon>
        <taxon>Spiralia</taxon>
        <taxon>Lophotrochozoa</taxon>
        <taxon>Mollusca</taxon>
        <taxon>Bivalvia</taxon>
        <taxon>Autobranchia</taxon>
        <taxon>Pteriomorphia</taxon>
        <taxon>Mytilida</taxon>
        <taxon>Mytiloidea</taxon>
        <taxon>Mytilidae</taxon>
        <taxon>Mytilinae</taxon>
        <taxon>Mytilus</taxon>
    </lineage>
</organism>
<proteinExistence type="predicted"/>
<name>A0A8B6ETZ8_MYTGA</name>
<accession>A0A8B6ETZ8</accession>
<dbReference type="OrthoDB" id="6105566at2759"/>
<evidence type="ECO:0008006" key="3">
    <source>
        <dbReference type="Google" id="ProtNLM"/>
    </source>
</evidence>
<comment type="caution">
    <text evidence="1">The sequence shown here is derived from an EMBL/GenBank/DDBJ whole genome shotgun (WGS) entry which is preliminary data.</text>
</comment>
<sequence>MDDIKITSKSVFGGKWMLQDLGELIDWARTKFKPSKSRSLILKKGKLSGKPANIEHVSSSCRTALKDGIYTWRHDQVLQEKAAVLNTQSRNKTKIEKDQKFINFIKGGRESSKNTYRQVNGIIATANDWEMQADIWGNTNFPKQV</sequence>
<gene>
    <name evidence="1" type="ORF">MGAL_10B059187</name>
</gene>
<dbReference type="Proteomes" id="UP000596742">
    <property type="component" value="Unassembled WGS sequence"/>
</dbReference>
<keyword evidence="2" id="KW-1185">Reference proteome</keyword>
<protein>
    <recommendedName>
        <fullName evidence="3">Reverse transcriptase domain-containing protein</fullName>
    </recommendedName>
</protein>
<reference evidence="1" key="1">
    <citation type="submission" date="2018-11" db="EMBL/GenBank/DDBJ databases">
        <authorList>
            <person name="Alioto T."/>
            <person name="Alioto T."/>
        </authorList>
    </citation>
    <scope>NUCLEOTIDE SEQUENCE</scope>
</reference>
<dbReference type="EMBL" id="UYJE01005734">
    <property type="protein sequence ID" value="VDI39843.1"/>
    <property type="molecule type" value="Genomic_DNA"/>
</dbReference>
<dbReference type="AlphaFoldDB" id="A0A8B6ETZ8"/>
<evidence type="ECO:0000313" key="1">
    <source>
        <dbReference type="EMBL" id="VDI39843.1"/>
    </source>
</evidence>